<organism evidence="1 2">
    <name type="scientific">Peribacillus asahii</name>
    <dbReference type="NCBI Taxonomy" id="228899"/>
    <lineage>
        <taxon>Bacteria</taxon>
        <taxon>Bacillati</taxon>
        <taxon>Bacillota</taxon>
        <taxon>Bacilli</taxon>
        <taxon>Bacillales</taxon>
        <taxon>Bacillaceae</taxon>
        <taxon>Peribacillus</taxon>
    </lineage>
</organism>
<dbReference type="Pfam" id="PF17279">
    <property type="entry name" value="DUF5344"/>
    <property type="match status" value="1"/>
</dbReference>
<evidence type="ECO:0008006" key="3">
    <source>
        <dbReference type="Google" id="ProtNLM"/>
    </source>
</evidence>
<dbReference type="AlphaFoldDB" id="A0A3Q9RML1"/>
<proteinExistence type="predicted"/>
<dbReference type="InterPro" id="IPR046318">
    <property type="entry name" value="DUF5344"/>
</dbReference>
<evidence type="ECO:0000313" key="2">
    <source>
        <dbReference type="Proteomes" id="UP000283095"/>
    </source>
</evidence>
<name>A0A3Q9RML1_9BACI</name>
<sequence>MQVSKEIKIRYDEVEKALNKVQTSTGLIQFTVPSIEGSNELNAVIKITDINKDLATLAQSYQALLLTNIKATQSSVEAMKETDEVISASIKRSQV</sequence>
<accession>A0A3Q9RML1</accession>
<dbReference type="Proteomes" id="UP000283095">
    <property type="component" value="Chromosome"/>
</dbReference>
<dbReference type="KEGG" id="pasa:BAOM_2042"/>
<reference evidence="1 2" key="1">
    <citation type="submission" date="2018-01" db="EMBL/GenBank/DDBJ databases">
        <title>Bacillus asahii Genome sequencing and assembly.</title>
        <authorList>
            <person name="Jiang H."/>
            <person name="Feng Y."/>
            <person name="Zhao F."/>
            <person name="Lin X."/>
        </authorList>
    </citation>
    <scope>NUCLEOTIDE SEQUENCE [LARGE SCALE GENOMIC DNA]</scope>
    <source>
        <strain evidence="1 2">OM18</strain>
    </source>
</reference>
<gene>
    <name evidence="1" type="ORF">BAOM_2042</name>
</gene>
<evidence type="ECO:0000313" key="1">
    <source>
        <dbReference type="EMBL" id="AZV42651.1"/>
    </source>
</evidence>
<protein>
    <recommendedName>
        <fullName evidence="3">YwqI/YxiC family protein</fullName>
    </recommendedName>
</protein>
<dbReference type="EMBL" id="CP026095">
    <property type="protein sequence ID" value="AZV42651.1"/>
    <property type="molecule type" value="Genomic_DNA"/>
</dbReference>